<sequence>MTLFDSGRLALIDARLESRVAAGDYERLEWAFGDASGVVHRGATEAAASLYRIY</sequence>
<keyword evidence="2" id="KW-1185">Reference proteome</keyword>
<reference evidence="1 2" key="1">
    <citation type="submission" date="2020-02" db="EMBL/GenBank/DDBJ databases">
        <title>complete genome sequence of Rhodobacteraceae bacterium.</title>
        <authorList>
            <person name="Park J."/>
            <person name="Kim Y.-S."/>
            <person name="Kim K.-H."/>
        </authorList>
    </citation>
    <scope>NUCLEOTIDE SEQUENCE [LARGE SCALE GENOMIC DNA]</scope>
    <source>
        <strain evidence="1 2">RR4-56</strain>
    </source>
</reference>
<proteinExistence type="predicted"/>
<organism evidence="1 2">
    <name type="scientific">Pikeienuella piscinae</name>
    <dbReference type="NCBI Taxonomy" id="2748098"/>
    <lineage>
        <taxon>Bacteria</taxon>
        <taxon>Pseudomonadati</taxon>
        <taxon>Pseudomonadota</taxon>
        <taxon>Alphaproteobacteria</taxon>
        <taxon>Rhodobacterales</taxon>
        <taxon>Paracoccaceae</taxon>
        <taxon>Pikeienuella</taxon>
    </lineage>
</organism>
<gene>
    <name evidence="1" type="ORF">G5B40_01675</name>
</gene>
<name>A0A7L5BWK2_9RHOB</name>
<accession>A0A7L5BWK2</accession>
<evidence type="ECO:0000313" key="2">
    <source>
        <dbReference type="Proteomes" id="UP000503336"/>
    </source>
</evidence>
<dbReference type="AlphaFoldDB" id="A0A7L5BWK2"/>
<dbReference type="Proteomes" id="UP000503336">
    <property type="component" value="Chromosome"/>
</dbReference>
<evidence type="ECO:0000313" key="1">
    <source>
        <dbReference type="EMBL" id="QIE54264.1"/>
    </source>
</evidence>
<dbReference type="RefSeq" id="WP_165094246.1">
    <property type="nucleotide sequence ID" value="NZ_CP049056.1"/>
</dbReference>
<dbReference type="EMBL" id="CP049056">
    <property type="protein sequence ID" value="QIE54264.1"/>
    <property type="molecule type" value="Genomic_DNA"/>
</dbReference>
<dbReference type="KEGG" id="hdh:G5B40_01675"/>
<protein>
    <submittedName>
        <fullName evidence="1">Uncharacterized protein</fullName>
    </submittedName>
</protein>